<accession>A0A1H5N6W9</accession>
<dbReference type="EMBL" id="FNTX01000002">
    <property type="protein sequence ID" value="SEE97345.1"/>
    <property type="molecule type" value="Genomic_DNA"/>
</dbReference>
<evidence type="ECO:0000313" key="2">
    <source>
        <dbReference type="Proteomes" id="UP000199220"/>
    </source>
</evidence>
<reference evidence="2" key="1">
    <citation type="submission" date="2016-10" db="EMBL/GenBank/DDBJ databases">
        <authorList>
            <person name="Varghese N."/>
            <person name="Submissions S."/>
        </authorList>
    </citation>
    <scope>NUCLEOTIDE SEQUENCE [LARGE SCALE GENOMIC DNA]</scope>
    <source>
        <strain evidence="2">DSM 21368</strain>
    </source>
</reference>
<dbReference type="Proteomes" id="UP000199220">
    <property type="component" value="Unassembled WGS sequence"/>
</dbReference>
<dbReference type="AlphaFoldDB" id="A0A1H5N6W9"/>
<keyword evidence="2" id="KW-1185">Reference proteome</keyword>
<sequence length="45" mass="4959">MPEHHHDRSDTVGINGSITAHTSSEISYCVTVQDAPSRIHLFNTP</sequence>
<protein>
    <submittedName>
        <fullName evidence="1">Uncharacterized protein</fullName>
    </submittedName>
</protein>
<name>A0A1H5N6W9_9MICO</name>
<evidence type="ECO:0000313" key="1">
    <source>
        <dbReference type="EMBL" id="SEE97345.1"/>
    </source>
</evidence>
<gene>
    <name evidence="1" type="ORF">SAMN04488554_4012</name>
</gene>
<organism evidence="1 2">
    <name type="scientific">Ruania alba</name>
    <dbReference type="NCBI Taxonomy" id="648782"/>
    <lineage>
        <taxon>Bacteria</taxon>
        <taxon>Bacillati</taxon>
        <taxon>Actinomycetota</taxon>
        <taxon>Actinomycetes</taxon>
        <taxon>Micrococcales</taxon>
        <taxon>Ruaniaceae</taxon>
        <taxon>Ruania</taxon>
    </lineage>
</organism>
<proteinExistence type="predicted"/>